<dbReference type="Gene3D" id="3.40.50.300">
    <property type="entry name" value="P-loop containing nucleotide triphosphate hydrolases"/>
    <property type="match status" value="1"/>
</dbReference>
<proteinExistence type="predicted"/>
<accession>A0A336N472</accession>
<reference evidence="1" key="1">
    <citation type="submission" date="2018-07" db="EMBL/GenBank/DDBJ databases">
        <authorList>
            <person name="Quirk P.G."/>
            <person name="Krulwich T.A."/>
        </authorList>
    </citation>
    <scope>NUCLEOTIDE SEQUENCE</scope>
</reference>
<protein>
    <submittedName>
        <fullName evidence="1">CSON006256 protein</fullName>
    </submittedName>
</protein>
<dbReference type="InterPro" id="IPR027417">
    <property type="entry name" value="P-loop_NTPase"/>
</dbReference>
<sequence>MIIKEINIVGSTTFGKSIKISLDPEYNHINCDDASLPIVKNALGIFFNPEIALKKQNWKDFSKDASIQIYVDNADRIKLKGFERYRKLKLTWKVNQSKITITNDESLSHTCSIQEFHNRIAHSGISIPYPFISNVEKVFTWLDCASISNWAALNFADLWQRIYQDVLCHPKYEDLEEWIIRTREAEFYDRLNFEYHRDNMVEKLESMVESVTKMEEYTNLYKKVEGLKALIVDSESKSQEDVRKGLLIRKNSLQNEINDLEIQNNSKPDLDDLVGNLKEKSDKTEMHYFELENDISTFNCNNFNHIWNEEEQDYGNFLEKLLETVKSVQSCFLNYQIRAQEAIDHEIQLESKKEQFKIEESKMIAINLFTQELFDDGDEYVSDLKSIVENSETIEILQQNVIDCKNELDLFELEYKNLILAIERDVNTIQNLKIAINEISSTIETKILELHSLKLMKIELEEKFDDLRDYFIKSGKFIPHISKIDGLVAMEALLEDVDSSLSARFKFLLVREIIWEEDDDTLFSLECFSSFSKIVVSDQSSVLEFQSKLPSKYEYSFVCLDELPEFDENVPRLRRARHRNICTPDQRIESSSLDKTLIMKLINHEVKFNENSYLWDSIQFDSQLCSEILLCSSQENEKLNSTELKRRLYFDDKTFETENGVIGGGHIFISVKLIQTKIIEYLDIAKKLREISRKIQKIDQYLNCFRAWELHQSHIDSVKIILDWIDNVEEITVKTKIEIETRKTELKNEISVLEMEYESILIVKQQSYTKLLKQNLEIMKVHDEFYSKYGIVDHCDILTLDSEIFSTFKAGYENINKQFQSKLNQNNIVEYENEIDRLIKRSEITDFDQIITKKRLELQRTISQITDITTNKDFFTKNHPSASNQIKKTLFSEFPAFNEQLAELTKVQSHSVMNEFKQFLSPTQVNLQIMSLKTEIQKIKDLITSYNEWPTGFLDNVFIMKHKASGIALKCFVDFVVKFSRVILSEDVNFDMWAVIGRENSSKIKENLNFDLSYVRELCYCFTEKKPSSHEQIQENKQLIMLLLFLGIFCYFKVPFIIIDQIFEMFDSSYWDRIATVFKKLSKKRQIIVINGFSYKWTEDLQPNKVNIVRKNADISNYNETSDRQEPDSNNHVLEVQNTMDSLLL</sequence>
<dbReference type="AlphaFoldDB" id="A0A336N472"/>
<dbReference type="VEuPathDB" id="VectorBase:CSON006256"/>
<dbReference type="EMBL" id="UFQT01002361">
    <property type="protein sequence ID" value="SSX33298.1"/>
    <property type="molecule type" value="Genomic_DNA"/>
</dbReference>
<organism evidence="1">
    <name type="scientific">Culicoides sonorensis</name>
    <name type="common">Biting midge</name>
    <dbReference type="NCBI Taxonomy" id="179676"/>
    <lineage>
        <taxon>Eukaryota</taxon>
        <taxon>Metazoa</taxon>
        <taxon>Ecdysozoa</taxon>
        <taxon>Arthropoda</taxon>
        <taxon>Hexapoda</taxon>
        <taxon>Insecta</taxon>
        <taxon>Pterygota</taxon>
        <taxon>Neoptera</taxon>
        <taxon>Endopterygota</taxon>
        <taxon>Diptera</taxon>
        <taxon>Nematocera</taxon>
        <taxon>Chironomoidea</taxon>
        <taxon>Ceratopogonidae</taxon>
        <taxon>Ceratopogoninae</taxon>
        <taxon>Culicoides</taxon>
        <taxon>Monoculicoides</taxon>
    </lineage>
</organism>
<gene>
    <name evidence="1" type="primary">CSON006256</name>
</gene>
<evidence type="ECO:0000313" key="1">
    <source>
        <dbReference type="EMBL" id="SSX33298.1"/>
    </source>
</evidence>
<name>A0A336N472_CULSO</name>